<dbReference type="Proteomes" id="UP000240621">
    <property type="component" value="Unassembled WGS sequence"/>
</dbReference>
<organism evidence="3 4">
    <name type="scientific">Prolixibacter denitrificans</name>
    <dbReference type="NCBI Taxonomy" id="1541063"/>
    <lineage>
        <taxon>Bacteria</taxon>
        <taxon>Pseudomonadati</taxon>
        <taxon>Bacteroidota</taxon>
        <taxon>Bacteroidia</taxon>
        <taxon>Marinilabiliales</taxon>
        <taxon>Prolixibacteraceae</taxon>
        <taxon>Prolixibacter</taxon>
    </lineage>
</organism>
<protein>
    <submittedName>
        <fullName evidence="3">Uncharacterized protein</fullName>
    </submittedName>
</protein>
<evidence type="ECO:0000313" key="2">
    <source>
        <dbReference type="EMBL" id="GET23414.1"/>
    </source>
</evidence>
<feature type="transmembrane region" description="Helical" evidence="1">
    <location>
        <begin position="6"/>
        <end position="23"/>
    </location>
</feature>
<reference evidence="2 5" key="2">
    <citation type="submission" date="2019-10" db="EMBL/GenBank/DDBJ databases">
        <title>Prolixibacter strains distinguished by the presence of nitrate reductase genes were adept at nitrate-dependent anaerobic corrosion of metallic iron and carbon steel.</title>
        <authorList>
            <person name="Iino T."/>
            <person name="Shono N."/>
            <person name="Ito K."/>
            <person name="Nakamura R."/>
            <person name="Sueoka K."/>
            <person name="Harayama S."/>
            <person name="Ohkuma M."/>
        </authorList>
    </citation>
    <scope>NUCLEOTIDE SEQUENCE [LARGE SCALE GENOMIC DNA]</scope>
    <source>
        <strain evidence="2 5">MIC1-1</strain>
    </source>
</reference>
<evidence type="ECO:0000313" key="4">
    <source>
        <dbReference type="Proteomes" id="UP000240621"/>
    </source>
</evidence>
<evidence type="ECO:0000256" key="1">
    <source>
        <dbReference type="SAM" id="Phobius"/>
    </source>
</evidence>
<proteinExistence type="predicted"/>
<keyword evidence="1" id="KW-1133">Transmembrane helix</keyword>
<dbReference type="EMBL" id="PYGC01000003">
    <property type="protein sequence ID" value="PSK83873.1"/>
    <property type="molecule type" value="Genomic_DNA"/>
</dbReference>
<dbReference type="OrthoDB" id="9940787at2"/>
<gene>
    <name evidence="3" type="ORF">CLV93_103291</name>
    <name evidence="2" type="ORF">JCM18694_36600</name>
</gene>
<accession>A0A2P8CFV7</accession>
<evidence type="ECO:0000313" key="3">
    <source>
        <dbReference type="EMBL" id="PSK83873.1"/>
    </source>
</evidence>
<keyword evidence="1" id="KW-0812">Transmembrane</keyword>
<evidence type="ECO:0000313" key="5">
    <source>
        <dbReference type="Proteomes" id="UP000396862"/>
    </source>
</evidence>
<keyword evidence="5" id="KW-1185">Reference proteome</keyword>
<dbReference type="RefSeq" id="WP_106541697.1">
    <property type="nucleotide sequence ID" value="NZ_BLAU01000001.1"/>
</dbReference>
<reference evidence="3 4" key="1">
    <citation type="submission" date="2018-03" db="EMBL/GenBank/DDBJ databases">
        <title>Genomic Encyclopedia of Archaeal and Bacterial Type Strains, Phase II (KMG-II): from individual species to whole genera.</title>
        <authorList>
            <person name="Goeker M."/>
        </authorList>
    </citation>
    <scope>NUCLEOTIDE SEQUENCE [LARGE SCALE GENOMIC DNA]</scope>
    <source>
        <strain evidence="3 4">DSM 27267</strain>
    </source>
</reference>
<dbReference type="AlphaFoldDB" id="A0A2P8CFV7"/>
<dbReference type="Proteomes" id="UP000396862">
    <property type="component" value="Unassembled WGS sequence"/>
</dbReference>
<dbReference type="EMBL" id="BLAU01000001">
    <property type="protein sequence ID" value="GET23414.1"/>
    <property type="molecule type" value="Genomic_DNA"/>
</dbReference>
<name>A0A2P8CFV7_9BACT</name>
<sequence>MAQTLITIVIIAIAAYFIIKKAIETIRYFRKPAPCRGCGGSCNTCPITEFPHAGNSKKTTAKPQKKK</sequence>
<keyword evidence="1" id="KW-0472">Membrane</keyword>
<comment type="caution">
    <text evidence="3">The sequence shown here is derived from an EMBL/GenBank/DDBJ whole genome shotgun (WGS) entry which is preliminary data.</text>
</comment>